<dbReference type="GO" id="GO:0005524">
    <property type="term" value="F:ATP binding"/>
    <property type="evidence" value="ECO:0007669"/>
    <property type="project" value="UniProtKB-KW"/>
</dbReference>
<dbReference type="Gene3D" id="3.40.50.300">
    <property type="entry name" value="P-loop containing nucleotide triphosphate hydrolases"/>
    <property type="match status" value="1"/>
</dbReference>
<comment type="similarity">
    <text evidence="2">Belongs to the ABC transporter superfamily.</text>
</comment>
<evidence type="ECO:0000256" key="7">
    <source>
        <dbReference type="ARBA" id="ARBA00022840"/>
    </source>
</evidence>
<dbReference type="PANTHER" id="PTHR42771:SF7">
    <property type="entry name" value="ABC-TYPE COBALAMIN_FE3+-SIDEROPHORES TRANSPORT SYSTEM, ATPASE COMPONENT"/>
    <property type="match status" value="1"/>
</dbReference>
<accession>A0A853GVI9</accession>
<comment type="caution">
    <text evidence="12">The sequence shown here is derived from an EMBL/GenBank/DDBJ whole genome shotgun (WGS) entry which is preliminary data.</text>
</comment>
<keyword evidence="3" id="KW-0813">Transport</keyword>
<keyword evidence="9" id="KW-0406">Ion transport</keyword>
<protein>
    <submittedName>
        <fullName evidence="12">ABC transporter ATP-binding protein</fullName>
    </submittedName>
</protein>
<dbReference type="SMART" id="SM00382">
    <property type="entry name" value="AAA"/>
    <property type="match status" value="1"/>
</dbReference>
<dbReference type="FunFam" id="3.40.50.300:FF:000134">
    <property type="entry name" value="Iron-enterobactin ABC transporter ATP-binding protein"/>
    <property type="match status" value="1"/>
</dbReference>
<dbReference type="InterPro" id="IPR027417">
    <property type="entry name" value="P-loop_NTPase"/>
</dbReference>
<dbReference type="PROSITE" id="PS00211">
    <property type="entry name" value="ABC_TRANSPORTER_1"/>
    <property type="match status" value="1"/>
</dbReference>
<gene>
    <name evidence="12" type="ORF">H0A62_11120</name>
</gene>
<feature type="domain" description="ABC transporter" evidence="11">
    <location>
        <begin position="2"/>
        <end position="238"/>
    </location>
</feature>
<dbReference type="SUPFAM" id="SSF52540">
    <property type="entry name" value="P-loop containing nucleoside triphosphate hydrolases"/>
    <property type="match status" value="1"/>
</dbReference>
<reference evidence="12 13" key="1">
    <citation type="submission" date="2020-07" db="EMBL/GenBank/DDBJ databases">
        <title>Taxonomic revisions and descriptions of new bacterial species based on genomic comparisons in the high-G+C-content subgroup of the family Alcaligenaceae.</title>
        <authorList>
            <person name="Szabo A."/>
            <person name="Felfoldi T."/>
        </authorList>
    </citation>
    <scope>NUCLEOTIDE SEQUENCE [LARGE SCALE GENOMIC DNA]</scope>
    <source>
        <strain evidence="12 13">DSM 25667</strain>
    </source>
</reference>
<dbReference type="InterPro" id="IPR003439">
    <property type="entry name" value="ABC_transporter-like_ATP-bd"/>
</dbReference>
<evidence type="ECO:0000256" key="1">
    <source>
        <dbReference type="ARBA" id="ARBA00004202"/>
    </source>
</evidence>
<name>A0A853GVI9_9BURK</name>
<dbReference type="GO" id="GO:0005886">
    <property type="term" value="C:plasma membrane"/>
    <property type="evidence" value="ECO:0007669"/>
    <property type="project" value="UniProtKB-SubCell"/>
</dbReference>
<dbReference type="Proteomes" id="UP000554144">
    <property type="component" value="Unassembled WGS sequence"/>
</dbReference>
<dbReference type="InterPro" id="IPR003593">
    <property type="entry name" value="AAA+_ATPase"/>
</dbReference>
<evidence type="ECO:0000256" key="4">
    <source>
        <dbReference type="ARBA" id="ARBA00022475"/>
    </source>
</evidence>
<evidence type="ECO:0000256" key="3">
    <source>
        <dbReference type="ARBA" id="ARBA00022448"/>
    </source>
</evidence>
<keyword evidence="6" id="KW-0547">Nucleotide-binding</keyword>
<keyword evidence="13" id="KW-1185">Reference proteome</keyword>
<keyword evidence="5" id="KW-0410">Iron transport</keyword>
<dbReference type="InterPro" id="IPR051535">
    <property type="entry name" value="Siderophore_ABC-ATPase"/>
</dbReference>
<keyword evidence="10" id="KW-0472">Membrane</keyword>
<evidence type="ECO:0000256" key="5">
    <source>
        <dbReference type="ARBA" id="ARBA00022496"/>
    </source>
</evidence>
<dbReference type="AlphaFoldDB" id="A0A853GVI9"/>
<dbReference type="PANTHER" id="PTHR42771">
    <property type="entry name" value="IRON(3+)-HYDROXAMATE IMPORT ATP-BINDING PROTEIN FHUC"/>
    <property type="match status" value="1"/>
</dbReference>
<proteinExistence type="inferred from homology"/>
<dbReference type="Pfam" id="PF00005">
    <property type="entry name" value="ABC_tran"/>
    <property type="match status" value="1"/>
</dbReference>
<evidence type="ECO:0000256" key="6">
    <source>
        <dbReference type="ARBA" id="ARBA00022741"/>
    </source>
</evidence>
<organism evidence="12 13">
    <name type="scientific">Pollutimonas harenae</name>
    <dbReference type="NCBI Taxonomy" id="657015"/>
    <lineage>
        <taxon>Bacteria</taxon>
        <taxon>Pseudomonadati</taxon>
        <taxon>Pseudomonadota</taxon>
        <taxon>Betaproteobacteria</taxon>
        <taxon>Burkholderiales</taxon>
        <taxon>Alcaligenaceae</taxon>
        <taxon>Pollutimonas</taxon>
    </lineage>
</organism>
<dbReference type="OrthoDB" id="5296765at2"/>
<evidence type="ECO:0000313" key="12">
    <source>
        <dbReference type="EMBL" id="NYT86157.1"/>
    </source>
</evidence>
<keyword evidence="7 12" id="KW-0067">ATP-binding</keyword>
<sequence>MLEVNQLQVAYRKQAIIPDLTLQPLQQGQLVSLLGPNGSGKSTLLKALAGLLPLKHGSVRLNGQNLNKISFEQRAQHVVYLPQSLPASVHLRVLESVLVAARASALSADAGQVHLDQVMMLLQRLGIEHLSMHYLDQLSGGQKQLVGLAQALIRRPRLLLLDEPLSALDLNYQFHVMDLLRQETHEHGLITLIVLHDLNVALRHSDYAVMIKGGTLLGEGTPATVITPAALADGYGVETRIEPCSRGMLQVLIDGLQAPVR</sequence>
<dbReference type="InterPro" id="IPR017871">
    <property type="entry name" value="ABC_transporter-like_CS"/>
</dbReference>
<keyword evidence="8" id="KW-0408">Iron</keyword>
<keyword evidence="4" id="KW-1003">Cell membrane</keyword>
<evidence type="ECO:0000256" key="2">
    <source>
        <dbReference type="ARBA" id="ARBA00005417"/>
    </source>
</evidence>
<evidence type="ECO:0000256" key="9">
    <source>
        <dbReference type="ARBA" id="ARBA00023065"/>
    </source>
</evidence>
<dbReference type="RefSeq" id="WP_130039686.1">
    <property type="nucleotide sequence ID" value="NZ_JACCEV010000002.1"/>
</dbReference>
<dbReference type="PROSITE" id="PS50893">
    <property type="entry name" value="ABC_TRANSPORTER_2"/>
    <property type="match status" value="1"/>
</dbReference>
<evidence type="ECO:0000313" key="13">
    <source>
        <dbReference type="Proteomes" id="UP000554144"/>
    </source>
</evidence>
<dbReference type="GO" id="GO:0006826">
    <property type="term" value="P:iron ion transport"/>
    <property type="evidence" value="ECO:0007669"/>
    <property type="project" value="UniProtKB-KW"/>
</dbReference>
<dbReference type="GO" id="GO:0016887">
    <property type="term" value="F:ATP hydrolysis activity"/>
    <property type="evidence" value="ECO:0007669"/>
    <property type="project" value="InterPro"/>
</dbReference>
<dbReference type="CDD" id="cd03214">
    <property type="entry name" value="ABC_Iron-Siderophores_B12_Hemin"/>
    <property type="match status" value="1"/>
</dbReference>
<comment type="subcellular location">
    <subcellularLocation>
        <location evidence="1">Cell membrane</location>
        <topology evidence="1">Peripheral membrane protein</topology>
    </subcellularLocation>
</comment>
<evidence type="ECO:0000256" key="8">
    <source>
        <dbReference type="ARBA" id="ARBA00023004"/>
    </source>
</evidence>
<evidence type="ECO:0000259" key="11">
    <source>
        <dbReference type="PROSITE" id="PS50893"/>
    </source>
</evidence>
<evidence type="ECO:0000256" key="10">
    <source>
        <dbReference type="ARBA" id="ARBA00023136"/>
    </source>
</evidence>
<dbReference type="EMBL" id="JACCEV010000002">
    <property type="protein sequence ID" value="NYT86157.1"/>
    <property type="molecule type" value="Genomic_DNA"/>
</dbReference>